<keyword evidence="8 10" id="KW-0406">Ion transport</keyword>
<evidence type="ECO:0000256" key="11">
    <source>
        <dbReference type="PIRSR" id="PIRSR006247-1"/>
    </source>
</evidence>
<dbReference type="EMBL" id="SLZW01000002">
    <property type="protein sequence ID" value="TCS64014.1"/>
    <property type="molecule type" value="Genomic_DNA"/>
</dbReference>
<evidence type="ECO:0000256" key="3">
    <source>
        <dbReference type="ARBA" id="ARBA00022475"/>
    </source>
</evidence>
<feature type="transmembrane region" description="Helical" evidence="12">
    <location>
        <begin position="327"/>
        <end position="350"/>
    </location>
</feature>
<feature type="transmembrane region" description="Helical" evidence="12">
    <location>
        <begin position="277"/>
        <end position="294"/>
    </location>
</feature>
<dbReference type="GO" id="GO:0005886">
    <property type="term" value="C:plasma membrane"/>
    <property type="evidence" value="ECO:0007669"/>
    <property type="project" value="UniProtKB-SubCell"/>
</dbReference>
<dbReference type="PANTHER" id="PTHR32024">
    <property type="entry name" value="TRK SYSTEM POTASSIUM UPTAKE PROTEIN TRKG-RELATED"/>
    <property type="match status" value="1"/>
</dbReference>
<feature type="binding site" evidence="11">
    <location>
        <position position="435"/>
    </location>
    <ligand>
        <name>K(+)</name>
        <dbReference type="ChEBI" id="CHEBI:29103"/>
    </ligand>
</feature>
<feature type="binding site" evidence="11">
    <location>
        <position position="115"/>
    </location>
    <ligand>
        <name>K(+)</name>
        <dbReference type="ChEBI" id="CHEBI:29103"/>
    </ligand>
</feature>
<feature type="binding site" evidence="11">
    <location>
        <position position="434"/>
    </location>
    <ligand>
        <name>K(+)</name>
        <dbReference type="ChEBI" id="CHEBI:29103"/>
    </ligand>
</feature>
<evidence type="ECO:0000256" key="6">
    <source>
        <dbReference type="ARBA" id="ARBA00022958"/>
    </source>
</evidence>
<evidence type="ECO:0000256" key="10">
    <source>
        <dbReference type="PIRNR" id="PIRNR006247"/>
    </source>
</evidence>
<feature type="transmembrane region" description="Helical" evidence="12">
    <location>
        <begin position="458"/>
        <end position="478"/>
    </location>
</feature>
<evidence type="ECO:0000256" key="8">
    <source>
        <dbReference type="ARBA" id="ARBA00023065"/>
    </source>
</evidence>
<dbReference type="OrthoDB" id="9810952at2"/>
<keyword evidence="9 10" id="KW-0472">Membrane</keyword>
<dbReference type="Pfam" id="PF02386">
    <property type="entry name" value="TrkH"/>
    <property type="match status" value="1"/>
</dbReference>
<accession>A0A4R3JE09</accession>
<evidence type="ECO:0000313" key="14">
    <source>
        <dbReference type="Proteomes" id="UP000295304"/>
    </source>
</evidence>
<evidence type="ECO:0000256" key="1">
    <source>
        <dbReference type="ARBA" id="ARBA00004651"/>
    </source>
</evidence>
<evidence type="ECO:0000256" key="7">
    <source>
        <dbReference type="ARBA" id="ARBA00022989"/>
    </source>
</evidence>
<comment type="caution">
    <text evidence="13">The sequence shown here is derived from an EMBL/GenBank/DDBJ whole genome shotgun (WGS) entry which is preliminary data.</text>
</comment>
<feature type="binding site" evidence="11">
    <location>
        <position position="318"/>
    </location>
    <ligand>
        <name>K(+)</name>
        <dbReference type="ChEBI" id="CHEBI:29103"/>
    </ligand>
</feature>
<dbReference type="InterPro" id="IPR004772">
    <property type="entry name" value="TrkH"/>
</dbReference>
<evidence type="ECO:0000256" key="4">
    <source>
        <dbReference type="ARBA" id="ARBA00022538"/>
    </source>
</evidence>
<keyword evidence="2 10" id="KW-0813">Transport</keyword>
<comment type="subcellular location">
    <subcellularLocation>
        <location evidence="10">Cell inner membrane</location>
        <topology evidence="10">Multi-pass membrane protein</topology>
    </subcellularLocation>
    <subcellularLocation>
        <location evidence="1">Cell membrane</location>
        <topology evidence="1">Multi-pass membrane protein</topology>
    </subcellularLocation>
</comment>
<reference evidence="13 14" key="1">
    <citation type="submission" date="2019-03" db="EMBL/GenBank/DDBJ databases">
        <title>Genomic Encyclopedia of Type Strains, Phase IV (KMG-IV): sequencing the most valuable type-strain genomes for metagenomic binning, comparative biology and taxonomic classification.</title>
        <authorList>
            <person name="Goeker M."/>
        </authorList>
    </citation>
    <scope>NUCLEOTIDE SEQUENCE [LARGE SCALE GENOMIC DNA]</scope>
    <source>
        <strain evidence="13 14">DSM 101688</strain>
    </source>
</reference>
<feature type="transmembrane region" description="Helical" evidence="12">
    <location>
        <begin position="40"/>
        <end position="61"/>
    </location>
</feature>
<feature type="binding site" evidence="11">
    <location>
        <position position="114"/>
    </location>
    <ligand>
        <name>K(+)</name>
        <dbReference type="ChEBI" id="CHEBI:29103"/>
    </ligand>
</feature>
<proteinExistence type="inferred from homology"/>
<feature type="transmembrane region" description="Helical" evidence="12">
    <location>
        <begin position="179"/>
        <end position="201"/>
    </location>
</feature>
<dbReference type="AlphaFoldDB" id="A0A4R3JE09"/>
<organism evidence="13 14">
    <name type="scientific">Varunaivibrio sulfuroxidans</name>
    <dbReference type="NCBI Taxonomy" id="1773489"/>
    <lineage>
        <taxon>Bacteria</taxon>
        <taxon>Pseudomonadati</taxon>
        <taxon>Pseudomonadota</taxon>
        <taxon>Alphaproteobacteria</taxon>
        <taxon>Rhodospirillales</taxon>
        <taxon>Magnetovibrionaceae</taxon>
        <taxon>Varunaivibrio</taxon>
    </lineage>
</organism>
<feature type="transmembrane region" description="Helical" evidence="12">
    <location>
        <begin position="136"/>
        <end position="158"/>
    </location>
</feature>
<dbReference type="PIRSF" id="PIRSF006247">
    <property type="entry name" value="TrkH"/>
    <property type="match status" value="1"/>
</dbReference>
<dbReference type="PANTHER" id="PTHR32024:SF3">
    <property type="entry name" value="TRK SYSTEM POTASSIUM UPTAKE PROTEIN"/>
    <property type="match status" value="1"/>
</dbReference>
<feature type="transmembrane region" description="Helical" evidence="12">
    <location>
        <begin position="392"/>
        <end position="416"/>
    </location>
</feature>
<keyword evidence="4 10" id="KW-0633">Potassium transport</keyword>
<evidence type="ECO:0000313" key="13">
    <source>
        <dbReference type="EMBL" id="TCS64014.1"/>
    </source>
</evidence>
<evidence type="ECO:0000256" key="12">
    <source>
        <dbReference type="SAM" id="Phobius"/>
    </source>
</evidence>
<keyword evidence="11" id="KW-0479">Metal-binding</keyword>
<dbReference type="Proteomes" id="UP000295304">
    <property type="component" value="Unassembled WGS sequence"/>
</dbReference>
<keyword evidence="5 12" id="KW-0812">Transmembrane</keyword>
<feature type="binding site" evidence="11">
    <location>
        <position position="222"/>
    </location>
    <ligand>
        <name>K(+)</name>
        <dbReference type="ChEBI" id="CHEBI:29103"/>
    </ligand>
</feature>
<keyword evidence="6 10" id="KW-0630">Potassium</keyword>
<comment type="function">
    <text evidence="10">Low-affinity potassium transport system. Interacts with Trk system potassium uptake protein TrkA.</text>
</comment>
<keyword evidence="14" id="KW-1185">Reference proteome</keyword>
<dbReference type="InterPro" id="IPR003445">
    <property type="entry name" value="Cat_transpt"/>
</dbReference>
<dbReference type="GO" id="GO:0015379">
    <property type="term" value="F:potassium:chloride symporter activity"/>
    <property type="evidence" value="ECO:0007669"/>
    <property type="project" value="InterPro"/>
</dbReference>
<evidence type="ECO:0000256" key="9">
    <source>
        <dbReference type="ARBA" id="ARBA00023136"/>
    </source>
</evidence>
<dbReference type="RefSeq" id="WP_132937989.1">
    <property type="nucleotide sequence ID" value="NZ_CP119676.1"/>
</dbReference>
<keyword evidence="7 12" id="KW-1133">Transmembrane helix</keyword>
<feature type="transmembrane region" description="Helical" evidence="12">
    <location>
        <begin position="238"/>
        <end position="257"/>
    </location>
</feature>
<name>A0A4R3JE09_9PROT</name>
<dbReference type="GO" id="GO:0046872">
    <property type="term" value="F:metal ion binding"/>
    <property type="evidence" value="ECO:0007669"/>
    <property type="project" value="UniProtKB-KW"/>
</dbReference>
<sequence length="488" mass="52790">MQFFPALRPLIFILGPMLSFLGFAMLLPASADYVSGNHDWVSFTASAVISVFLGGVMIFSGSGKIEELNIRQTFLLTVLSWFLMSSIGALPFYLSFHNLTFTEAVFETVSGLTTTGSTVLTGLDSAPPGILLWRGILQGIGGIGIIVMAIAILPFLRLGGMQLYRTESSDMSEKVLPRVARLTAAIVGVYFGIIALCWFALWAAGMTSFEAIIHSMAAVSTGGFSTSDKSIGHFHSDLIEWILTFFMIAGSLPFVSYVSMIKKRGAERFNEPQIKGFLFFLLVIILAMTLWLTLAKGMPIWHALTASAFNLVSIVTTTGFTSEDYTLWGYFPIIFVLFLTFVGGCTGSTAGGIKYLRIQLAAGAIRKELRRLTMPHGVYTVRYGGKPVDNDTLVGALDMAVIFVVCIILITLGLAATGLDFTTSFSGAATAMANVGPGLGKIIGPSGTFQDLSETAQWLLTLAMLLGRLEIFTMVVLATRGYWKDVFV</sequence>
<protein>
    <recommendedName>
        <fullName evidence="10">Trk system potassium uptake protein</fullName>
    </recommendedName>
</protein>
<feature type="transmembrane region" description="Helical" evidence="12">
    <location>
        <begin position="7"/>
        <end position="28"/>
    </location>
</feature>
<feature type="transmembrane region" description="Helical" evidence="12">
    <location>
        <begin position="73"/>
        <end position="94"/>
    </location>
</feature>
<gene>
    <name evidence="13" type="ORF">EDD55_10251</name>
</gene>
<comment type="similarity">
    <text evidence="10">Belongs to the TrkH potassium transport family.</text>
</comment>
<evidence type="ECO:0000256" key="2">
    <source>
        <dbReference type="ARBA" id="ARBA00022448"/>
    </source>
</evidence>
<feature type="binding site" evidence="11">
    <location>
        <position position="317"/>
    </location>
    <ligand>
        <name>K(+)</name>
        <dbReference type="ChEBI" id="CHEBI:29103"/>
    </ligand>
</feature>
<keyword evidence="10" id="KW-0997">Cell inner membrane</keyword>
<evidence type="ECO:0000256" key="5">
    <source>
        <dbReference type="ARBA" id="ARBA00022692"/>
    </source>
</evidence>
<keyword evidence="3 10" id="KW-1003">Cell membrane</keyword>